<dbReference type="RefSeq" id="WP_239810855.1">
    <property type="nucleotide sequence ID" value="NZ_CP191350.1"/>
</dbReference>
<keyword evidence="2" id="KW-1185">Reference proteome</keyword>
<dbReference type="Gene3D" id="2.10.260.10">
    <property type="match status" value="1"/>
</dbReference>
<dbReference type="EMBL" id="JBGBDC010000006">
    <property type="protein sequence ID" value="MEY2252417.1"/>
    <property type="molecule type" value="Genomic_DNA"/>
</dbReference>
<proteinExistence type="predicted"/>
<comment type="caution">
    <text evidence="1">The sequence shown here is derived from an EMBL/GenBank/DDBJ whole genome shotgun (WGS) entry which is preliminary data.</text>
</comment>
<evidence type="ECO:0000313" key="2">
    <source>
        <dbReference type="Proteomes" id="UP001562178"/>
    </source>
</evidence>
<protein>
    <submittedName>
        <fullName evidence="1">AbrB/MazE/SpoVT family DNA-binding domain-containing protein</fullName>
    </submittedName>
</protein>
<reference evidence="1 2" key="1">
    <citation type="journal article" date="2016" name="Int. J. Syst. Evol. Microbiol.">
        <title>Description of Comamonas sediminis sp. nov., isolated from lagoon sediments.</title>
        <authorList>
            <person name="Subhash Y."/>
            <person name="Bang J.J."/>
            <person name="You T.H."/>
            <person name="Lee S.S."/>
        </authorList>
    </citation>
    <scope>NUCLEOTIDE SEQUENCE [LARGE SCALE GENOMIC DNA]</scope>
    <source>
        <strain evidence="1 2">JCM 31169</strain>
    </source>
</reference>
<dbReference type="Proteomes" id="UP001562178">
    <property type="component" value="Unassembled WGS sequence"/>
</dbReference>
<dbReference type="GO" id="GO:0003677">
    <property type="term" value="F:DNA binding"/>
    <property type="evidence" value="ECO:0007669"/>
    <property type="project" value="UniProtKB-KW"/>
</dbReference>
<keyword evidence="1" id="KW-0238">DNA-binding</keyword>
<dbReference type="SUPFAM" id="SSF89447">
    <property type="entry name" value="AbrB/MazE/MraZ-like"/>
    <property type="match status" value="1"/>
</dbReference>
<evidence type="ECO:0000313" key="1">
    <source>
        <dbReference type="EMBL" id="MEY2252417.1"/>
    </source>
</evidence>
<accession>A0ABV4B5E2</accession>
<organism evidence="1 2">
    <name type="scientific">Comamonas sediminis</name>
    <dbReference type="NCBI Taxonomy" id="1783360"/>
    <lineage>
        <taxon>Bacteria</taxon>
        <taxon>Pseudomonadati</taxon>
        <taxon>Pseudomonadota</taxon>
        <taxon>Betaproteobacteria</taxon>
        <taxon>Burkholderiales</taxon>
        <taxon>Comamonadaceae</taxon>
        <taxon>Comamonas</taxon>
    </lineage>
</organism>
<dbReference type="InterPro" id="IPR037914">
    <property type="entry name" value="SpoVT-AbrB_sf"/>
</dbReference>
<name>A0ABV4B5E2_9BURK</name>
<gene>
    <name evidence="1" type="ORF">AB7A72_15475</name>
</gene>
<sequence length="99" mass="10249">MQLTIRAFGNSKGVVLPKALLAQAGLDTAQVADVEVIDGSIVIKAQPALRSGWAEAAAAIAQSNDDRLVMGEFGNAADADLVWGEETSSPQLTGGPVEW</sequence>